<organism evidence="1 2">
    <name type="scientific">Gossypium klotzschianum</name>
    <dbReference type="NCBI Taxonomy" id="34286"/>
    <lineage>
        <taxon>Eukaryota</taxon>
        <taxon>Viridiplantae</taxon>
        <taxon>Streptophyta</taxon>
        <taxon>Embryophyta</taxon>
        <taxon>Tracheophyta</taxon>
        <taxon>Spermatophyta</taxon>
        <taxon>Magnoliopsida</taxon>
        <taxon>eudicotyledons</taxon>
        <taxon>Gunneridae</taxon>
        <taxon>Pentapetalae</taxon>
        <taxon>rosids</taxon>
        <taxon>malvids</taxon>
        <taxon>Malvales</taxon>
        <taxon>Malvaceae</taxon>
        <taxon>Malvoideae</taxon>
        <taxon>Gossypium</taxon>
    </lineage>
</organism>
<dbReference type="EMBL" id="JABFAB010000009">
    <property type="protein sequence ID" value="MBA0658023.1"/>
    <property type="molecule type" value="Genomic_DNA"/>
</dbReference>
<dbReference type="OrthoDB" id="278212at2759"/>
<reference evidence="1 2" key="1">
    <citation type="journal article" date="2019" name="Genome Biol. Evol.">
        <title>Insights into the evolution of the New World diploid cottons (Gossypium, subgenus Houzingenia) based on genome sequencing.</title>
        <authorList>
            <person name="Grover C.E."/>
            <person name="Arick M.A. 2nd"/>
            <person name="Thrash A."/>
            <person name="Conover J.L."/>
            <person name="Sanders W.S."/>
            <person name="Peterson D.G."/>
            <person name="Frelichowski J.E."/>
            <person name="Scheffler J.A."/>
            <person name="Scheffler B.E."/>
            <person name="Wendel J.F."/>
        </authorList>
    </citation>
    <scope>NUCLEOTIDE SEQUENCE [LARGE SCALE GENOMIC DNA]</scope>
    <source>
        <strain evidence="1">57</strain>
        <tissue evidence="1">Leaf</tissue>
    </source>
</reference>
<evidence type="ECO:0000313" key="1">
    <source>
        <dbReference type="EMBL" id="MBA0658023.1"/>
    </source>
</evidence>
<accession>A0A7J8V5P6</accession>
<evidence type="ECO:0000313" key="2">
    <source>
        <dbReference type="Proteomes" id="UP000593573"/>
    </source>
</evidence>
<comment type="caution">
    <text evidence="1">The sequence shown here is derived from an EMBL/GenBank/DDBJ whole genome shotgun (WGS) entry which is preliminary data.</text>
</comment>
<dbReference type="Proteomes" id="UP000593573">
    <property type="component" value="Unassembled WGS sequence"/>
</dbReference>
<protein>
    <submittedName>
        <fullName evidence="1">Uncharacterized protein</fullName>
    </submittedName>
</protein>
<gene>
    <name evidence="1" type="ORF">Goklo_010266</name>
</gene>
<proteinExistence type="predicted"/>
<sequence>MARFIRTAQRAFVSAASKTLTNGSQSRIASASSLLQFNPYATSQTHKSPFTAKIIRILSNEIENQLDYAPPPACYEFQFLYGPRPTGRDVDDNEGKIRRI</sequence>
<keyword evidence="2" id="KW-1185">Reference proteome</keyword>
<dbReference type="AlphaFoldDB" id="A0A7J8V5P6"/>
<name>A0A7J8V5P6_9ROSI</name>